<dbReference type="SUPFAM" id="SSF56219">
    <property type="entry name" value="DNase I-like"/>
    <property type="match status" value="1"/>
</dbReference>
<accession>A0A085BI40</accession>
<name>A0A085BI40_9FLAO</name>
<dbReference type="EMBL" id="JPLY01000003">
    <property type="protein sequence ID" value="KFC22135.1"/>
    <property type="molecule type" value="Genomic_DNA"/>
</dbReference>
<dbReference type="RefSeq" id="WP_034975568.1">
    <property type="nucleotide sequence ID" value="NZ_FOFI01000003.1"/>
</dbReference>
<proteinExistence type="predicted"/>
<dbReference type="PANTHER" id="PTHR42834:SF1">
    <property type="entry name" value="ENDONUCLEASE_EXONUCLEASE_PHOSPHATASE FAMILY PROTEIN (AFU_ORTHOLOGUE AFUA_3G09210)"/>
    <property type="match status" value="1"/>
</dbReference>
<dbReference type="InterPro" id="IPR036691">
    <property type="entry name" value="Endo/exonu/phosph_ase_sf"/>
</dbReference>
<dbReference type="OrthoDB" id="9802724at2"/>
<comment type="caution">
    <text evidence="2">The sequence shown here is derived from an EMBL/GenBank/DDBJ whole genome shotgun (WGS) entry which is preliminary data.</text>
</comment>
<evidence type="ECO:0000313" key="3">
    <source>
        <dbReference type="Proteomes" id="UP000028623"/>
    </source>
</evidence>
<dbReference type="Proteomes" id="UP000028623">
    <property type="component" value="Unassembled WGS sequence"/>
</dbReference>
<gene>
    <name evidence="2" type="ORF">IO89_09245</name>
</gene>
<dbReference type="AlphaFoldDB" id="A0A085BI40"/>
<keyword evidence="3" id="KW-1185">Reference proteome</keyword>
<evidence type="ECO:0000259" key="1">
    <source>
        <dbReference type="Pfam" id="PF19580"/>
    </source>
</evidence>
<dbReference type="eggNOG" id="COG3568">
    <property type="taxonomic scope" value="Bacteria"/>
</dbReference>
<protein>
    <recommendedName>
        <fullName evidence="1">Endonuclease/exonuclease/phosphatase domain-containing protein</fullName>
    </recommendedName>
</protein>
<reference evidence="2 3" key="1">
    <citation type="submission" date="2014-07" db="EMBL/GenBank/DDBJ databases">
        <title>Epilithonimonas lactis LMG 22401 Genome.</title>
        <authorList>
            <person name="Pipes S.E."/>
            <person name="Stropko S.J."/>
        </authorList>
    </citation>
    <scope>NUCLEOTIDE SEQUENCE [LARGE SCALE GENOMIC DNA]</scope>
    <source>
        <strain evidence="2 3">LMG 24401</strain>
    </source>
</reference>
<dbReference type="InterPro" id="IPR005135">
    <property type="entry name" value="Endo/exonuclease/phosphatase"/>
</dbReference>
<feature type="domain" description="Endonuclease/exonuclease/phosphatase" evidence="1">
    <location>
        <begin position="7"/>
        <end position="303"/>
    </location>
</feature>
<dbReference type="GO" id="GO:0003824">
    <property type="term" value="F:catalytic activity"/>
    <property type="evidence" value="ECO:0007669"/>
    <property type="project" value="InterPro"/>
</dbReference>
<evidence type="ECO:0000313" key="2">
    <source>
        <dbReference type="EMBL" id="KFC22135.1"/>
    </source>
</evidence>
<organism evidence="2 3">
    <name type="scientific">Epilithonimonas lactis</name>
    <dbReference type="NCBI Taxonomy" id="421072"/>
    <lineage>
        <taxon>Bacteria</taxon>
        <taxon>Pseudomonadati</taxon>
        <taxon>Bacteroidota</taxon>
        <taxon>Flavobacteriia</taxon>
        <taxon>Flavobacteriales</taxon>
        <taxon>Weeksellaceae</taxon>
        <taxon>Chryseobacterium group</taxon>
        <taxon>Epilithonimonas</taxon>
    </lineage>
</organism>
<dbReference type="Gene3D" id="3.60.10.10">
    <property type="entry name" value="Endonuclease/exonuclease/phosphatase"/>
    <property type="match status" value="1"/>
</dbReference>
<sequence length="303" mass="35372">MDSELMMFYNVENLFPPDSGADEKPASGFRNWDSYKYNLKIRKLSNFFRFVEEDHGQLPSIIGLAEIGDRSVLEDLLNENSPIQNYEIIYQKSQDSRGLSVALLFDQAKYTLVQFNTLKFLMDESVAFDTRDILHVELLFEGKKLHIFVCHLPSKREKDIKKAQRNYIINQLHYTIQNFVDKGEPIILMGDFNENPDAEELQQFLTNDNGKKMLSNPFEALFLDGQFSTYHGKKGLCFDQIFYSENLLIEQFKFQTISAEIYNTPRLRNKDRKNSNYPMRTYSGSRYIGGWSDHFPVVVKLSK</sequence>
<dbReference type="Pfam" id="PF19580">
    <property type="entry name" value="Exo_endo_phos_3"/>
    <property type="match status" value="1"/>
</dbReference>
<dbReference type="STRING" id="421072.SAMN04488097_2466"/>
<dbReference type="PANTHER" id="PTHR42834">
    <property type="entry name" value="ENDONUCLEASE/EXONUCLEASE/PHOSPHATASE FAMILY PROTEIN (AFU_ORTHOLOGUE AFUA_3G09210)"/>
    <property type="match status" value="1"/>
</dbReference>